<feature type="region of interest" description="Disordered" evidence="1">
    <location>
        <begin position="252"/>
        <end position="284"/>
    </location>
</feature>
<proteinExistence type="predicted"/>
<accession>A0A1W0WFZ0</accession>
<keyword evidence="3" id="KW-1185">Reference proteome</keyword>
<reference evidence="3" key="1">
    <citation type="submission" date="2017-01" db="EMBL/GenBank/DDBJ databases">
        <title>Comparative genomics of anhydrobiosis in the tardigrade Hypsibius dujardini.</title>
        <authorList>
            <person name="Yoshida Y."/>
            <person name="Koutsovoulos G."/>
            <person name="Laetsch D."/>
            <person name="Stevens L."/>
            <person name="Kumar S."/>
            <person name="Horikawa D."/>
            <person name="Ishino K."/>
            <person name="Komine S."/>
            <person name="Tomita M."/>
            <person name="Blaxter M."/>
            <person name="Arakawa K."/>
        </authorList>
    </citation>
    <scope>NUCLEOTIDE SEQUENCE [LARGE SCALE GENOMIC DNA]</scope>
    <source>
        <strain evidence="3">Z151</strain>
    </source>
</reference>
<name>A0A1W0WFZ0_HYPEX</name>
<sequence>MGSSHSKSCKADRYRALSPCSDTESTSASSSIASNAAVAKRLSQAEPPCRPSPAASEIASAHRAFYRSIPEEALEVEAELRRRIDSCGGTVSSPIRRGGSLPSQSPPPDPLGVDRRKWPLPHEHLARHGCAAPSEASSKIQYVELESGRKARGISSACGRGLHPQPRPQPQHRRRGGAGNLPPASMAPADENHRWTWNLQPDMDIGARVPDRDINATVRRMYQLLRSGLSHPIGEHEEYEVEMRLTKVQKPVLSGSSQQKRPHHRCQPCQQHHHHQPETAPDVIYSVPLRRPYLLARDAAMEHSSGVNQKQQRRISNSHHKSSDLHKDLSRIIAQNHERNNVALHPPKTAAAQRERLSNRQSVDVIQARHSHHHPPASSPDRQPAKSTLI</sequence>
<evidence type="ECO:0000256" key="1">
    <source>
        <dbReference type="SAM" id="MobiDB-lite"/>
    </source>
</evidence>
<feature type="compositionally biased region" description="Basic and acidic residues" evidence="1">
    <location>
        <begin position="321"/>
        <end position="340"/>
    </location>
</feature>
<feature type="region of interest" description="Disordered" evidence="1">
    <location>
        <begin position="154"/>
        <end position="189"/>
    </location>
</feature>
<feature type="region of interest" description="Disordered" evidence="1">
    <location>
        <begin position="1"/>
        <end position="57"/>
    </location>
</feature>
<evidence type="ECO:0000313" key="3">
    <source>
        <dbReference type="Proteomes" id="UP000192578"/>
    </source>
</evidence>
<evidence type="ECO:0000313" key="2">
    <source>
        <dbReference type="EMBL" id="OQV14033.1"/>
    </source>
</evidence>
<comment type="caution">
    <text evidence="2">The sequence shown here is derived from an EMBL/GenBank/DDBJ whole genome shotgun (WGS) entry which is preliminary data.</text>
</comment>
<protein>
    <submittedName>
        <fullName evidence="2">Uncharacterized protein</fullName>
    </submittedName>
</protein>
<feature type="compositionally biased region" description="Basic residues" evidence="1">
    <location>
        <begin position="311"/>
        <end position="320"/>
    </location>
</feature>
<feature type="region of interest" description="Disordered" evidence="1">
    <location>
        <begin position="85"/>
        <end position="117"/>
    </location>
</feature>
<feature type="compositionally biased region" description="Low complexity" evidence="1">
    <location>
        <begin position="18"/>
        <end position="39"/>
    </location>
</feature>
<dbReference type="AlphaFoldDB" id="A0A1W0WFZ0"/>
<dbReference type="OrthoDB" id="10681543at2759"/>
<dbReference type="EMBL" id="MTYJ01000112">
    <property type="protein sequence ID" value="OQV14033.1"/>
    <property type="molecule type" value="Genomic_DNA"/>
</dbReference>
<organism evidence="2 3">
    <name type="scientific">Hypsibius exemplaris</name>
    <name type="common">Freshwater tardigrade</name>
    <dbReference type="NCBI Taxonomy" id="2072580"/>
    <lineage>
        <taxon>Eukaryota</taxon>
        <taxon>Metazoa</taxon>
        <taxon>Ecdysozoa</taxon>
        <taxon>Tardigrada</taxon>
        <taxon>Eutardigrada</taxon>
        <taxon>Parachela</taxon>
        <taxon>Hypsibioidea</taxon>
        <taxon>Hypsibiidae</taxon>
        <taxon>Hypsibius</taxon>
    </lineage>
</organism>
<feature type="compositionally biased region" description="Basic residues" evidence="1">
    <location>
        <begin position="260"/>
        <end position="275"/>
    </location>
</feature>
<dbReference type="Proteomes" id="UP000192578">
    <property type="component" value="Unassembled WGS sequence"/>
</dbReference>
<feature type="region of interest" description="Disordered" evidence="1">
    <location>
        <begin position="301"/>
        <end position="390"/>
    </location>
</feature>
<gene>
    <name evidence="2" type="ORF">BV898_11804</name>
</gene>